<proteinExistence type="predicted"/>
<keyword evidence="3" id="KW-1185">Reference proteome</keyword>
<feature type="signal peptide" evidence="1">
    <location>
        <begin position="1"/>
        <end position="19"/>
    </location>
</feature>
<dbReference type="EMBL" id="JAKVQD010000001">
    <property type="protein sequence ID" value="MCH4551427.1"/>
    <property type="molecule type" value="Genomic_DNA"/>
</dbReference>
<accession>A0ABS9RH57</accession>
<dbReference type="RefSeq" id="WP_240571770.1">
    <property type="nucleotide sequence ID" value="NZ_CP136709.1"/>
</dbReference>
<evidence type="ECO:0000313" key="2">
    <source>
        <dbReference type="EMBL" id="MCH4551427.1"/>
    </source>
</evidence>
<protein>
    <recommendedName>
        <fullName evidence="4">DUF2846 domain-containing protein</fullName>
    </recommendedName>
</protein>
<keyword evidence="1" id="KW-0732">Signal</keyword>
<evidence type="ECO:0008006" key="4">
    <source>
        <dbReference type="Google" id="ProtNLM"/>
    </source>
</evidence>
<evidence type="ECO:0000313" key="3">
    <source>
        <dbReference type="Proteomes" id="UP001156141"/>
    </source>
</evidence>
<organism evidence="2 3">
    <name type="scientific">Aestuariibaculum lutulentum</name>
    <dbReference type="NCBI Taxonomy" id="2920935"/>
    <lineage>
        <taxon>Bacteria</taxon>
        <taxon>Pseudomonadati</taxon>
        <taxon>Bacteroidota</taxon>
        <taxon>Flavobacteriia</taxon>
        <taxon>Flavobacteriales</taxon>
        <taxon>Flavobacteriaceae</taxon>
    </lineage>
</organism>
<dbReference type="Proteomes" id="UP001156141">
    <property type="component" value="Unassembled WGS sequence"/>
</dbReference>
<feature type="chain" id="PRO_5045877325" description="DUF2846 domain-containing protein" evidence="1">
    <location>
        <begin position="20"/>
        <end position="188"/>
    </location>
</feature>
<comment type="caution">
    <text evidence="2">The sequence shown here is derived from an EMBL/GenBank/DDBJ whole genome shotgun (WGS) entry which is preliminary data.</text>
</comment>
<evidence type="ECO:0000256" key="1">
    <source>
        <dbReference type="SAM" id="SignalP"/>
    </source>
</evidence>
<sequence length="188" mass="21162">MKKRVLLLLLLAQTTLLFSQTDSISEGRAAVYFTRSSGLGGLVNFTYFDGKKAIGKFNGSKYMKYECEPGKHLFWARSENKSFVEAELLGGKTYIIDVIPTLGGLKASVILTPVDKNNYKLKPIQKLLEKKDAEIFEKDELDALQLEMADVIVRGFEKYNELKEKGKNIPILLPSMTVEASDLIYVKK</sequence>
<gene>
    <name evidence="2" type="ORF">MKW35_02260</name>
</gene>
<name>A0ABS9RH57_9FLAO</name>
<reference evidence="2" key="1">
    <citation type="submission" date="2022-02" db="EMBL/GenBank/DDBJ databases">
        <title>Aestuariibaculum sp., a marine bacterium isolated from sediment in Guangxi.</title>
        <authorList>
            <person name="Ying J."/>
        </authorList>
    </citation>
    <scope>NUCLEOTIDE SEQUENCE</scope>
    <source>
        <strain evidence="2">L182</strain>
    </source>
</reference>